<protein>
    <recommendedName>
        <fullName evidence="2">non-specific serine/threonine protein kinase</fullName>
        <ecNumber evidence="2">2.7.11.1</ecNumber>
    </recommendedName>
</protein>
<dbReference type="PROSITE" id="PS50011">
    <property type="entry name" value="PROTEIN_KINASE_DOM"/>
    <property type="match status" value="1"/>
</dbReference>
<proteinExistence type="inferred from homology"/>
<dbReference type="Gene3D" id="1.10.10.10">
    <property type="entry name" value="Winged helix-like DNA-binding domain superfamily/Winged helix DNA-binding domain"/>
    <property type="match status" value="1"/>
</dbReference>
<dbReference type="InterPro" id="IPR000687">
    <property type="entry name" value="RIO_kinase"/>
</dbReference>
<evidence type="ECO:0000256" key="11">
    <source>
        <dbReference type="ARBA" id="ARBA00048679"/>
    </source>
</evidence>
<dbReference type="InterPro" id="IPR008266">
    <property type="entry name" value="Tyr_kinase_AS"/>
</dbReference>
<evidence type="ECO:0000256" key="5">
    <source>
        <dbReference type="ARBA" id="ARBA00022723"/>
    </source>
</evidence>
<evidence type="ECO:0000256" key="9">
    <source>
        <dbReference type="ARBA" id="ARBA00022842"/>
    </source>
</evidence>
<dbReference type="Gene3D" id="3.30.200.20">
    <property type="entry name" value="Phosphorylase Kinase, domain 1"/>
    <property type="match status" value="1"/>
</dbReference>
<dbReference type="Gene3D" id="1.10.510.10">
    <property type="entry name" value="Transferase(Phosphotransferase) domain 1"/>
    <property type="match status" value="1"/>
</dbReference>
<evidence type="ECO:0000256" key="8">
    <source>
        <dbReference type="ARBA" id="ARBA00022840"/>
    </source>
</evidence>
<gene>
    <name evidence="13" type="ORF">DFR85_06800</name>
</gene>
<dbReference type="PROSITE" id="PS00109">
    <property type="entry name" value="PROTEIN_KINASE_TYR"/>
    <property type="match status" value="1"/>
</dbReference>
<reference evidence="13 14" key="1">
    <citation type="submission" date="2018-05" db="EMBL/GenBank/DDBJ databases">
        <title>Complete Genome Sequences of Extremely Thermoacidophilic, Metal-Mobilizing Type-Strain Members of the Archaeal Family Sulfolobaceae: Acidianus brierleyi DSM-1651T, Acidianus sulfidivorans DSM-18786T, Metallosphaera hakonensis DSM-7519T, and Metallosphaera prunae DSM-10039T.</title>
        <authorList>
            <person name="Counts J.A."/>
            <person name="Kelly R.M."/>
        </authorList>
    </citation>
    <scope>NUCLEOTIDE SEQUENCE [LARGE SCALE GENOMIC DNA]</scope>
    <source>
        <strain evidence="13 14">DSM 1651</strain>
    </source>
</reference>
<organism evidence="13 14">
    <name type="scientific">Acidianus brierleyi</name>
    <dbReference type="NCBI Taxonomy" id="41673"/>
    <lineage>
        <taxon>Archaea</taxon>
        <taxon>Thermoproteota</taxon>
        <taxon>Thermoprotei</taxon>
        <taxon>Sulfolobales</taxon>
        <taxon>Sulfolobaceae</taxon>
        <taxon>Acidianus</taxon>
    </lineage>
</organism>
<dbReference type="InterPro" id="IPR030484">
    <property type="entry name" value="Rio2"/>
</dbReference>
<dbReference type="RefSeq" id="WP_110270230.1">
    <property type="nucleotide sequence ID" value="NZ_CP029289.2"/>
</dbReference>
<dbReference type="PANTHER" id="PTHR45852">
    <property type="entry name" value="SER/THR-PROTEIN KINASE RIO2"/>
    <property type="match status" value="1"/>
</dbReference>
<keyword evidence="9" id="KW-0460">Magnesium</keyword>
<dbReference type="GO" id="GO:0005524">
    <property type="term" value="F:ATP binding"/>
    <property type="evidence" value="ECO:0007669"/>
    <property type="project" value="UniProtKB-KW"/>
</dbReference>
<dbReference type="GeneID" id="36831850"/>
<keyword evidence="8" id="KW-0067">ATP-binding</keyword>
<keyword evidence="7 13" id="KW-0418">Kinase</keyword>
<comment type="catalytic activity">
    <reaction evidence="10">
        <text>L-threonyl-[protein] + ATP = O-phospho-L-threonyl-[protein] + ADP + H(+)</text>
        <dbReference type="Rhea" id="RHEA:46608"/>
        <dbReference type="Rhea" id="RHEA-COMP:11060"/>
        <dbReference type="Rhea" id="RHEA-COMP:11605"/>
        <dbReference type="ChEBI" id="CHEBI:15378"/>
        <dbReference type="ChEBI" id="CHEBI:30013"/>
        <dbReference type="ChEBI" id="CHEBI:30616"/>
        <dbReference type="ChEBI" id="CHEBI:61977"/>
        <dbReference type="ChEBI" id="CHEBI:456216"/>
        <dbReference type="EC" id="2.7.11.1"/>
    </reaction>
</comment>
<keyword evidence="6" id="KW-0547">Nucleotide-binding</keyword>
<keyword evidence="3 13" id="KW-0723">Serine/threonine-protein kinase</keyword>
<name>A0A2U9IEC0_9CREN</name>
<dbReference type="AlphaFoldDB" id="A0A2U9IEC0"/>
<evidence type="ECO:0000256" key="4">
    <source>
        <dbReference type="ARBA" id="ARBA00022679"/>
    </source>
</evidence>
<dbReference type="InterPro" id="IPR000719">
    <property type="entry name" value="Prot_kinase_dom"/>
</dbReference>
<dbReference type="CDD" id="cd05144">
    <property type="entry name" value="RIO2_C"/>
    <property type="match status" value="1"/>
</dbReference>
<feature type="domain" description="Protein kinase" evidence="12">
    <location>
        <begin position="96"/>
        <end position="287"/>
    </location>
</feature>
<evidence type="ECO:0000313" key="14">
    <source>
        <dbReference type="Proteomes" id="UP000248044"/>
    </source>
</evidence>
<dbReference type="GO" id="GO:0046872">
    <property type="term" value="F:metal ion binding"/>
    <property type="evidence" value="ECO:0007669"/>
    <property type="project" value="UniProtKB-KW"/>
</dbReference>
<comment type="similarity">
    <text evidence="1">Belongs to the protein kinase superfamily. RIO-type Ser/Thr kinase family.</text>
</comment>
<dbReference type="GO" id="GO:0030490">
    <property type="term" value="P:maturation of SSU-rRNA"/>
    <property type="evidence" value="ECO:0007669"/>
    <property type="project" value="TreeGrafter"/>
</dbReference>
<dbReference type="InterPro" id="IPR011009">
    <property type="entry name" value="Kinase-like_dom_sf"/>
</dbReference>
<keyword evidence="4" id="KW-0808">Transferase</keyword>
<dbReference type="SUPFAM" id="SSF46785">
    <property type="entry name" value="Winged helix' DNA-binding domain"/>
    <property type="match status" value="1"/>
</dbReference>
<dbReference type="OrthoDB" id="50101at2157"/>
<comment type="catalytic activity">
    <reaction evidence="11">
        <text>L-seryl-[protein] + ATP = O-phospho-L-seryl-[protein] + ADP + H(+)</text>
        <dbReference type="Rhea" id="RHEA:17989"/>
        <dbReference type="Rhea" id="RHEA-COMP:9863"/>
        <dbReference type="Rhea" id="RHEA-COMP:11604"/>
        <dbReference type="ChEBI" id="CHEBI:15378"/>
        <dbReference type="ChEBI" id="CHEBI:29999"/>
        <dbReference type="ChEBI" id="CHEBI:30616"/>
        <dbReference type="ChEBI" id="CHEBI:83421"/>
        <dbReference type="ChEBI" id="CHEBI:456216"/>
        <dbReference type="EC" id="2.7.11.1"/>
    </reaction>
</comment>
<dbReference type="Pfam" id="PF01163">
    <property type="entry name" value="RIO1"/>
    <property type="match status" value="1"/>
</dbReference>
<dbReference type="GO" id="GO:0004674">
    <property type="term" value="F:protein serine/threonine kinase activity"/>
    <property type="evidence" value="ECO:0007669"/>
    <property type="project" value="UniProtKB-KW"/>
</dbReference>
<keyword evidence="5" id="KW-0479">Metal-binding</keyword>
<evidence type="ECO:0000256" key="1">
    <source>
        <dbReference type="ARBA" id="ARBA00009196"/>
    </source>
</evidence>
<dbReference type="InterPro" id="IPR036390">
    <property type="entry name" value="WH_DNA-bd_sf"/>
</dbReference>
<dbReference type="Proteomes" id="UP000248044">
    <property type="component" value="Chromosome"/>
</dbReference>
<evidence type="ECO:0000256" key="6">
    <source>
        <dbReference type="ARBA" id="ARBA00022741"/>
    </source>
</evidence>
<dbReference type="InterPro" id="IPR018934">
    <property type="entry name" value="RIO_dom"/>
</dbReference>
<dbReference type="PANTHER" id="PTHR45852:SF1">
    <property type="entry name" value="SERINE_THREONINE-PROTEIN KINASE RIO2"/>
    <property type="match status" value="1"/>
</dbReference>
<dbReference type="SUPFAM" id="SSF56112">
    <property type="entry name" value="Protein kinase-like (PK-like)"/>
    <property type="match status" value="1"/>
</dbReference>
<evidence type="ECO:0000256" key="2">
    <source>
        <dbReference type="ARBA" id="ARBA00012513"/>
    </source>
</evidence>
<evidence type="ECO:0000256" key="3">
    <source>
        <dbReference type="ARBA" id="ARBA00022527"/>
    </source>
</evidence>
<dbReference type="InterPro" id="IPR036388">
    <property type="entry name" value="WH-like_DNA-bd_sf"/>
</dbReference>
<dbReference type="GO" id="GO:0005829">
    <property type="term" value="C:cytosol"/>
    <property type="evidence" value="ECO:0007669"/>
    <property type="project" value="TreeGrafter"/>
</dbReference>
<dbReference type="EC" id="2.7.11.1" evidence="2"/>
<accession>A0A2U9IEC0</accession>
<dbReference type="GO" id="GO:0030688">
    <property type="term" value="C:preribosome, small subunit precursor"/>
    <property type="evidence" value="ECO:0007669"/>
    <property type="project" value="TreeGrafter"/>
</dbReference>
<evidence type="ECO:0000259" key="12">
    <source>
        <dbReference type="PROSITE" id="PS50011"/>
    </source>
</evidence>
<sequence>MPVSSLAEKTSLVSSSEYIILKTLLQFRDQFEAVPQSFLARQINFRPKEMQISLLKLIDLGLINYEKLGGEISYRINFSGLDTIAIKNLYIKNILKTLGEKIGEGKESVVYYGYDFNDNTLAIKFHRIGKSSYKKARILRGYTERKSWITITLDNAKREFDALKCIHDNSGYVPKPIATEYNAVVTEFIEGTLLNNYELKDPNKALNSILGTLRIAYNYCGKMIHGDLSPYNILVDNDENVYIIDWPQWKVDDHVLLNRDLQNILYYFSKKYNIESDFDKIMKYIRG</sequence>
<dbReference type="SMART" id="SM00090">
    <property type="entry name" value="RIO"/>
    <property type="match status" value="1"/>
</dbReference>
<dbReference type="KEGG" id="abri:DFR85_06800"/>
<evidence type="ECO:0000256" key="7">
    <source>
        <dbReference type="ARBA" id="ARBA00022777"/>
    </source>
</evidence>
<evidence type="ECO:0000256" key="10">
    <source>
        <dbReference type="ARBA" id="ARBA00047899"/>
    </source>
</evidence>
<keyword evidence="14" id="KW-1185">Reference proteome</keyword>
<dbReference type="EMBL" id="CP029289">
    <property type="protein sequence ID" value="AWR94349.1"/>
    <property type="molecule type" value="Genomic_DNA"/>
</dbReference>
<evidence type="ECO:0000313" key="13">
    <source>
        <dbReference type="EMBL" id="AWR94349.1"/>
    </source>
</evidence>